<dbReference type="EMBL" id="JAFCJH010000150">
    <property type="protein sequence ID" value="MBR0801909.1"/>
    <property type="molecule type" value="Genomic_DNA"/>
</dbReference>
<dbReference type="PANTHER" id="PTHR33835:SF1">
    <property type="entry name" value="METALLO-BETA-LACTAMASE DOMAIN-CONTAINING PROTEIN"/>
    <property type="match status" value="1"/>
</dbReference>
<proteinExistence type="predicted"/>
<reference evidence="2" key="1">
    <citation type="journal article" date="2021" name="ISME J.">
        <title>Evolutionary origin and ecological implication of a unique nif island in free-living Bradyrhizobium lineages.</title>
        <authorList>
            <person name="Tao J."/>
        </authorList>
    </citation>
    <scope>NUCLEOTIDE SEQUENCE [LARGE SCALE GENOMIC DNA]</scope>
    <source>
        <strain evidence="2">SZCCT0434</strain>
    </source>
</reference>
<protein>
    <submittedName>
        <fullName evidence="1">DUF4336 domain-containing protein</fullName>
    </submittedName>
</protein>
<dbReference type="InterPro" id="IPR025638">
    <property type="entry name" value="DUF4336"/>
</dbReference>
<name>A0ABS5FZ95_9BRAD</name>
<dbReference type="SUPFAM" id="SSF56281">
    <property type="entry name" value="Metallo-hydrolase/oxidoreductase"/>
    <property type="match status" value="1"/>
</dbReference>
<dbReference type="InterPro" id="IPR036866">
    <property type="entry name" value="RibonucZ/Hydroxyglut_hydro"/>
</dbReference>
<sequence>MLMTTFISIAENIWILNGNNVNFHGFAYPTRSVFVRLQNGGLWVWSPVELSDGLRSEVQTIGRPAHLVSPNKLHHLFLGEWHAAFPDAKLWGPASTIRKYGDLPFQSPLVDEPPAAWAGQIDQCWVRGSLAMDEIVFFHLLSRTVILADLSQNFSPKWLSENWAPWQRSVARISKITEAKSFAPLDWRLSFIHHRKLRVAREKILGWDPWKVIMAHGEWQPQHGGEFLARAFEWIS</sequence>
<gene>
    <name evidence="1" type="ORF">JQ615_42030</name>
</gene>
<organism evidence="1 2">
    <name type="scientific">Bradyrhizobium jicamae</name>
    <dbReference type="NCBI Taxonomy" id="280332"/>
    <lineage>
        <taxon>Bacteria</taxon>
        <taxon>Pseudomonadati</taxon>
        <taxon>Pseudomonadota</taxon>
        <taxon>Alphaproteobacteria</taxon>
        <taxon>Hyphomicrobiales</taxon>
        <taxon>Nitrobacteraceae</taxon>
        <taxon>Bradyrhizobium</taxon>
    </lineage>
</organism>
<dbReference type="PANTHER" id="PTHR33835">
    <property type="entry name" value="YALI0C07656P"/>
    <property type="match status" value="1"/>
</dbReference>
<keyword evidence="2" id="KW-1185">Reference proteome</keyword>
<accession>A0ABS5FZ95</accession>
<evidence type="ECO:0000313" key="2">
    <source>
        <dbReference type="Proteomes" id="UP001315278"/>
    </source>
</evidence>
<comment type="caution">
    <text evidence="1">The sequence shown here is derived from an EMBL/GenBank/DDBJ whole genome shotgun (WGS) entry which is preliminary data.</text>
</comment>
<evidence type="ECO:0000313" key="1">
    <source>
        <dbReference type="EMBL" id="MBR0801909.1"/>
    </source>
</evidence>
<dbReference type="Proteomes" id="UP001315278">
    <property type="component" value="Unassembled WGS sequence"/>
</dbReference>